<evidence type="ECO:0000313" key="2">
    <source>
        <dbReference type="EMBL" id="QBZ54475.1"/>
    </source>
</evidence>
<feature type="region of interest" description="Disordered" evidence="1">
    <location>
        <begin position="130"/>
        <end position="150"/>
    </location>
</feature>
<organism evidence="2 3">
    <name type="scientific">Pyricularia oryzae</name>
    <name type="common">Rice blast fungus</name>
    <name type="synonym">Magnaporthe oryzae</name>
    <dbReference type="NCBI Taxonomy" id="318829"/>
    <lineage>
        <taxon>Eukaryota</taxon>
        <taxon>Fungi</taxon>
        <taxon>Dikarya</taxon>
        <taxon>Ascomycota</taxon>
        <taxon>Pezizomycotina</taxon>
        <taxon>Sordariomycetes</taxon>
        <taxon>Sordariomycetidae</taxon>
        <taxon>Magnaporthales</taxon>
        <taxon>Pyriculariaceae</taxon>
        <taxon>Pyricularia</taxon>
    </lineage>
</organism>
<accession>A0A4V1C4Y2</accession>
<name>A0A4V1C4Y2_PYROR</name>
<evidence type="ECO:0000313" key="3">
    <source>
        <dbReference type="Proteomes" id="UP000294847"/>
    </source>
</evidence>
<sequence length="160" mass="17002">MSDTLRCEFLFWLASRISPCSLCSIGHVDNICTGPSFEDRGPGQVQPRGGETAVAALPPSQVAHSGSAIPIFIEHTAHAEPWRGMPSSGAIWVHAHHIRSHLRVSTQAGGKSCLSVFVLLRSRSGVAAALGESSKHSPSRNNVEGRLSPSPSLALPLTMY</sequence>
<proteinExistence type="predicted"/>
<evidence type="ECO:0000256" key="1">
    <source>
        <dbReference type="SAM" id="MobiDB-lite"/>
    </source>
</evidence>
<gene>
    <name evidence="2" type="ORF">PoMZ_10175</name>
</gene>
<protein>
    <submittedName>
        <fullName evidence="2">Uncharacterized protein</fullName>
    </submittedName>
</protein>
<reference evidence="2 3" key="1">
    <citation type="journal article" date="2019" name="Mol. Biol. Evol.">
        <title>Blast fungal genomes show frequent chromosomal changes, gene gains and losses, and effector gene turnover.</title>
        <authorList>
            <person name="Gomez Luciano L.B."/>
            <person name="Jason Tsai I."/>
            <person name="Chuma I."/>
            <person name="Tosa Y."/>
            <person name="Chen Y.H."/>
            <person name="Li J.Y."/>
            <person name="Li M.Y."/>
            <person name="Jade Lu M.Y."/>
            <person name="Nakayashiki H."/>
            <person name="Li W.H."/>
        </authorList>
    </citation>
    <scope>NUCLEOTIDE SEQUENCE [LARGE SCALE GENOMIC DNA]</scope>
    <source>
        <strain evidence="2">MZ5-1-6</strain>
    </source>
</reference>
<dbReference type="Proteomes" id="UP000294847">
    <property type="component" value="Chromosome 1"/>
</dbReference>
<dbReference type="EMBL" id="CP034204">
    <property type="protein sequence ID" value="QBZ54475.1"/>
    <property type="molecule type" value="Genomic_DNA"/>
</dbReference>
<dbReference type="AlphaFoldDB" id="A0A4V1C4Y2"/>